<evidence type="ECO:0000256" key="13">
    <source>
        <dbReference type="HAMAP-Rule" id="MF_00208"/>
    </source>
</evidence>
<feature type="binding site" evidence="13">
    <location>
        <position position="186"/>
    </location>
    <ligand>
        <name>UDP-N-acetyl-alpha-D-muramoyl-L-alanyl-D-glutamate</name>
        <dbReference type="ChEBI" id="CHEBI:83900"/>
    </ligand>
</feature>
<dbReference type="InterPro" id="IPR036565">
    <property type="entry name" value="Mur-like_cat_sf"/>
</dbReference>
<protein>
    <recommendedName>
        <fullName evidence="9 13">UDP-N-acetylmuramoyl-L-alanyl-D-glutamate--2,6-diaminopimelate ligase</fullName>
        <ecNumber evidence="8 13">6.3.2.13</ecNumber>
    </recommendedName>
    <alternativeName>
        <fullName evidence="10 13">Meso-A2pm-adding enzyme</fullName>
    </alternativeName>
    <alternativeName>
        <fullName evidence="11 13">Meso-diaminopimelate-adding enzyme</fullName>
    </alternativeName>
    <alternativeName>
        <fullName evidence="12 13">UDP-MurNAc-L-Ala-D-Glu:meso-diaminopimelate ligase</fullName>
    </alternativeName>
    <alternativeName>
        <fullName evidence="13">UDP-MurNAc-tripeptide synthetase</fullName>
    </alternativeName>
    <alternativeName>
        <fullName evidence="13">UDP-N-acetylmuramyl-tripeptide synthetase</fullName>
    </alternativeName>
</protein>
<dbReference type="GO" id="GO:0005524">
    <property type="term" value="F:ATP binding"/>
    <property type="evidence" value="ECO:0007669"/>
    <property type="project" value="UniProtKB-UniRule"/>
</dbReference>
<keyword evidence="3 13" id="KW-0133">Cell shape</keyword>
<comment type="catalytic activity">
    <reaction evidence="7 13">
        <text>UDP-N-acetyl-alpha-D-muramoyl-L-alanyl-D-glutamate + meso-2,6-diaminopimelate + ATP = UDP-N-acetyl-alpha-D-muramoyl-L-alanyl-gamma-D-glutamyl-meso-2,6-diaminopimelate + ADP + phosphate + H(+)</text>
        <dbReference type="Rhea" id="RHEA:23676"/>
        <dbReference type="ChEBI" id="CHEBI:15378"/>
        <dbReference type="ChEBI" id="CHEBI:30616"/>
        <dbReference type="ChEBI" id="CHEBI:43474"/>
        <dbReference type="ChEBI" id="CHEBI:57791"/>
        <dbReference type="ChEBI" id="CHEBI:83900"/>
        <dbReference type="ChEBI" id="CHEBI:83905"/>
        <dbReference type="ChEBI" id="CHEBI:456216"/>
        <dbReference type="EC" id="6.3.2.13"/>
    </reaction>
</comment>
<dbReference type="NCBIfam" id="NF001123">
    <property type="entry name" value="PRK00139.1-1"/>
    <property type="match status" value="1"/>
</dbReference>
<dbReference type="Gene3D" id="3.40.1190.10">
    <property type="entry name" value="Mur-like, catalytic domain"/>
    <property type="match status" value="1"/>
</dbReference>
<dbReference type="HAMAP" id="MF_00208">
    <property type="entry name" value="MurE"/>
    <property type="match status" value="1"/>
</dbReference>
<keyword evidence="6 13" id="KW-0961">Cell wall biogenesis/degradation</keyword>
<comment type="caution">
    <text evidence="13">Lacks conserved residue(s) required for the propagation of feature annotation.</text>
</comment>
<feature type="domain" description="Mur ligase C-terminal" evidence="16">
    <location>
        <begin position="339"/>
        <end position="466"/>
    </location>
</feature>
<comment type="cofactor">
    <cofactor evidence="13">
        <name>Mg(2+)</name>
        <dbReference type="ChEBI" id="CHEBI:18420"/>
    </cofactor>
</comment>
<evidence type="ECO:0000313" key="19">
    <source>
        <dbReference type="Proteomes" id="UP001409585"/>
    </source>
</evidence>
<evidence type="ECO:0000256" key="3">
    <source>
        <dbReference type="ARBA" id="ARBA00022960"/>
    </source>
</evidence>
<evidence type="ECO:0000256" key="1">
    <source>
        <dbReference type="ARBA" id="ARBA00005898"/>
    </source>
</evidence>
<dbReference type="GO" id="GO:0009252">
    <property type="term" value="P:peptidoglycan biosynthetic process"/>
    <property type="evidence" value="ECO:0007669"/>
    <property type="project" value="UniProtKB-UniRule"/>
</dbReference>
<dbReference type="NCBIfam" id="NF001124">
    <property type="entry name" value="PRK00139.1-2"/>
    <property type="match status" value="1"/>
</dbReference>
<evidence type="ECO:0000259" key="17">
    <source>
        <dbReference type="Pfam" id="PF08245"/>
    </source>
</evidence>
<dbReference type="Pfam" id="PF01225">
    <property type="entry name" value="Mur_ligase"/>
    <property type="match status" value="1"/>
</dbReference>
<dbReference type="InterPro" id="IPR004101">
    <property type="entry name" value="Mur_ligase_C"/>
</dbReference>
<keyword evidence="13" id="KW-0963">Cytoplasm</keyword>
<dbReference type="InterPro" id="IPR035911">
    <property type="entry name" value="MurE/MurF_N"/>
</dbReference>
<feature type="modified residue" description="N6-carboxylysine" evidence="13">
    <location>
        <position position="226"/>
    </location>
</feature>
<keyword evidence="13" id="KW-0067">ATP-binding</keyword>
<dbReference type="GO" id="GO:0005737">
    <property type="term" value="C:cytoplasm"/>
    <property type="evidence" value="ECO:0007669"/>
    <property type="project" value="UniProtKB-SubCell"/>
</dbReference>
<name>A0AAV3TYV4_9ALTE</name>
<dbReference type="InterPro" id="IPR000713">
    <property type="entry name" value="Mur_ligase_N"/>
</dbReference>
<keyword evidence="13" id="KW-0460">Magnesium</keyword>
<evidence type="ECO:0000256" key="10">
    <source>
        <dbReference type="ARBA" id="ARBA00075482"/>
    </source>
</evidence>
<feature type="binding site" evidence="13">
    <location>
        <position position="194"/>
    </location>
    <ligand>
        <name>UDP-N-acetyl-alpha-D-muramoyl-L-alanyl-D-glutamate</name>
        <dbReference type="ChEBI" id="CHEBI:83900"/>
    </ligand>
</feature>
<dbReference type="SUPFAM" id="SSF53623">
    <property type="entry name" value="MurD-like peptide ligases, catalytic domain"/>
    <property type="match status" value="1"/>
</dbReference>
<feature type="binding site" evidence="13">
    <location>
        <position position="33"/>
    </location>
    <ligand>
        <name>UDP-N-acetyl-alpha-D-muramoyl-L-alanyl-D-glutamate</name>
        <dbReference type="ChEBI" id="CHEBI:83900"/>
    </ligand>
</feature>
<reference evidence="19" key="1">
    <citation type="journal article" date="2019" name="Int. J. Syst. Evol. Microbiol.">
        <title>The Global Catalogue of Microorganisms (GCM) 10K type strain sequencing project: providing services to taxonomists for standard genome sequencing and annotation.</title>
        <authorList>
            <consortium name="The Broad Institute Genomics Platform"/>
            <consortium name="The Broad Institute Genome Sequencing Center for Infectious Disease"/>
            <person name="Wu L."/>
            <person name="Ma J."/>
        </authorList>
    </citation>
    <scope>NUCLEOTIDE SEQUENCE [LARGE SCALE GENOMIC DNA]</scope>
    <source>
        <strain evidence="19">JCM 19134</strain>
    </source>
</reference>
<dbReference type="GO" id="GO:0008360">
    <property type="term" value="P:regulation of cell shape"/>
    <property type="evidence" value="ECO:0007669"/>
    <property type="project" value="UniProtKB-KW"/>
</dbReference>
<keyword evidence="5 13" id="KW-0131">Cell cycle</keyword>
<comment type="caution">
    <text evidence="18">The sequence shown here is derived from an EMBL/GenBank/DDBJ whole genome shotgun (WGS) entry which is preliminary data.</text>
</comment>
<evidence type="ECO:0000256" key="14">
    <source>
        <dbReference type="RuleBase" id="RU004135"/>
    </source>
</evidence>
<dbReference type="InterPro" id="IPR005761">
    <property type="entry name" value="UDP-N-AcMur-Glu-dNH2Pim_ligase"/>
</dbReference>
<dbReference type="NCBIfam" id="TIGR01085">
    <property type="entry name" value="murE"/>
    <property type="match status" value="1"/>
</dbReference>
<dbReference type="Gene3D" id="3.90.190.20">
    <property type="entry name" value="Mur ligase, C-terminal domain"/>
    <property type="match status" value="1"/>
</dbReference>
<evidence type="ECO:0000313" key="18">
    <source>
        <dbReference type="EMBL" id="GAA4933636.1"/>
    </source>
</evidence>
<organism evidence="18 19">
    <name type="scientific">Halioxenophilus aromaticivorans</name>
    <dbReference type="NCBI Taxonomy" id="1306992"/>
    <lineage>
        <taxon>Bacteria</taxon>
        <taxon>Pseudomonadati</taxon>
        <taxon>Pseudomonadota</taxon>
        <taxon>Gammaproteobacteria</taxon>
        <taxon>Alteromonadales</taxon>
        <taxon>Alteromonadaceae</taxon>
        <taxon>Halioxenophilus</taxon>
    </lineage>
</organism>
<dbReference type="GO" id="GO:0071555">
    <property type="term" value="P:cell wall organization"/>
    <property type="evidence" value="ECO:0007669"/>
    <property type="project" value="UniProtKB-KW"/>
</dbReference>
<evidence type="ECO:0000256" key="8">
    <source>
        <dbReference type="ARBA" id="ARBA00066633"/>
    </source>
</evidence>
<dbReference type="PANTHER" id="PTHR23135">
    <property type="entry name" value="MUR LIGASE FAMILY MEMBER"/>
    <property type="match status" value="1"/>
</dbReference>
<dbReference type="RefSeq" id="WP_345417386.1">
    <property type="nucleotide sequence ID" value="NZ_AP031496.1"/>
</dbReference>
<keyword evidence="2 13" id="KW-0132">Cell division</keyword>
<dbReference type="GO" id="GO:0051301">
    <property type="term" value="P:cell division"/>
    <property type="evidence" value="ECO:0007669"/>
    <property type="project" value="UniProtKB-KW"/>
</dbReference>
<feature type="binding site" evidence="13">
    <location>
        <position position="468"/>
    </location>
    <ligand>
        <name>meso-2,6-diaminopimelate</name>
        <dbReference type="ChEBI" id="CHEBI:57791"/>
    </ligand>
</feature>
<dbReference type="InterPro" id="IPR036615">
    <property type="entry name" value="Mur_ligase_C_dom_sf"/>
</dbReference>
<evidence type="ECO:0000256" key="7">
    <source>
        <dbReference type="ARBA" id="ARBA00050251"/>
    </source>
</evidence>
<evidence type="ECO:0000256" key="11">
    <source>
        <dbReference type="ARBA" id="ARBA00076158"/>
    </source>
</evidence>
<evidence type="ECO:0000256" key="4">
    <source>
        <dbReference type="ARBA" id="ARBA00022984"/>
    </source>
</evidence>
<dbReference type="Pfam" id="PF02875">
    <property type="entry name" value="Mur_ligase_C"/>
    <property type="match status" value="1"/>
</dbReference>
<feature type="short sequence motif" description="Meso-diaminopimelate recognition motif" evidence="13">
    <location>
        <begin position="413"/>
        <end position="416"/>
    </location>
</feature>
<comment type="similarity">
    <text evidence="1 13">Belongs to the MurCDEF family. MurE subfamily.</text>
</comment>
<comment type="PTM">
    <text evidence="13">Carboxylation is probably crucial for Mg(2+) binding and, consequently, for the gamma-phosphate positioning of ATP.</text>
</comment>
<dbReference type="Proteomes" id="UP001409585">
    <property type="component" value="Unassembled WGS sequence"/>
</dbReference>
<dbReference type="GO" id="GO:0000287">
    <property type="term" value="F:magnesium ion binding"/>
    <property type="evidence" value="ECO:0007669"/>
    <property type="project" value="UniProtKB-UniRule"/>
</dbReference>
<dbReference type="PANTHER" id="PTHR23135:SF4">
    <property type="entry name" value="UDP-N-ACETYLMURAMOYL-L-ALANYL-D-GLUTAMATE--2,6-DIAMINOPIMELATE LIGASE MURE HOMOLOG, CHLOROPLASTIC"/>
    <property type="match status" value="1"/>
</dbReference>
<sequence>MTATVAQILEAWPQLNLPPNVVGMTPARLVSDSRKIQTGDAFVALPGYASDGRAYIDQAISCGAQLVIAEAESVACREQNKVPVISVPQLTQSLSRVAGRFYGNPANSLQVFAVTGTNGKTTCSHLYAQLRASLNDPCGVIGTIGGGIFGGDLTETGFTTPDAVTSQQLLAQIKRAGARYVSLEASSHSLDQGRISAVPVHTALFTNLSRDHLDYHGDMQNYAASKWRLFEFAGLKYAIINYDDQQGLQWLSSAQFNASVLSYSLSDSAADVYVTDVQYSQQGVTAFLHSPFGQASLQSPLIGSFNLSNLLGVVTALLVEGVSLTELMAKVKHLEPVTGRMQLVTAVPSAAQVVVDYAHTPDGLEQALTALRSHCQGQLWCVFGCGGDRDTGKRPQMGSIAERLADRCIVTNDNPRSEAPQAIADDILAGFTVPNRALVVLDRGQAIAEAIQRAAPADVILVAGKGHEDYQIIGEQRLAFSDIDISAKALAAKQQAEEGAL</sequence>
<dbReference type="Pfam" id="PF08245">
    <property type="entry name" value="Mur_ligase_M"/>
    <property type="match status" value="1"/>
</dbReference>
<dbReference type="EC" id="6.3.2.13" evidence="8 13"/>
<feature type="domain" description="Mur ligase central" evidence="17">
    <location>
        <begin position="114"/>
        <end position="316"/>
    </location>
</feature>
<dbReference type="AlphaFoldDB" id="A0AAV3TYV4"/>
<feature type="binding site" evidence="13">
    <location>
        <begin position="159"/>
        <end position="160"/>
    </location>
    <ligand>
        <name>UDP-N-acetyl-alpha-D-muramoyl-L-alanyl-D-glutamate</name>
        <dbReference type="ChEBI" id="CHEBI:83900"/>
    </ligand>
</feature>
<feature type="binding site" evidence="13">
    <location>
        <begin position="116"/>
        <end position="122"/>
    </location>
    <ligand>
        <name>ATP</name>
        <dbReference type="ChEBI" id="CHEBI:30616"/>
    </ligand>
</feature>
<comment type="pathway">
    <text evidence="13 14">Cell wall biogenesis; peptidoglycan biosynthesis.</text>
</comment>
<feature type="domain" description="Mur ligase N-terminal catalytic" evidence="15">
    <location>
        <begin position="32"/>
        <end position="102"/>
    </location>
</feature>
<feature type="binding site" evidence="13">
    <location>
        <begin position="413"/>
        <end position="416"/>
    </location>
    <ligand>
        <name>meso-2,6-diaminopimelate</name>
        <dbReference type="ChEBI" id="CHEBI:57791"/>
    </ligand>
</feature>
<keyword evidence="13 18" id="KW-0436">Ligase</keyword>
<keyword evidence="13" id="KW-0547">Nucleotide-binding</keyword>
<evidence type="ECO:0000256" key="2">
    <source>
        <dbReference type="ARBA" id="ARBA00022618"/>
    </source>
</evidence>
<dbReference type="Gene3D" id="3.40.1390.10">
    <property type="entry name" value="MurE/MurF, N-terminal domain"/>
    <property type="match status" value="1"/>
</dbReference>
<dbReference type="FunFam" id="3.90.190.20:FF:000006">
    <property type="entry name" value="UDP-N-acetylmuramoyl-L-alanyl-D-glutamate--2,6-diaminopimelate ligase"/>
    <property type="match status" value="1"/>
</dbReference>
<evidence type="ECO:0000256" key="9">
    <source>
        <dbReference type="ARBA" id="ARBA00072883"/>
    </source>
</evidence>
<evidence type="ECO:0000259" key="15">
    <source>
        <dbReference type="Pfam" id="PF01225"/>
    </source>
</evidence>
<dbReference type="EMBL" id="BAABLX010000007">
    <property type="protein sequence ID" value="GAA4933636.1"/>
    <property type="molecule type" value="Genomic_DNA"/>
</dbReference>
<dbReference type="NCBIfam" id="NF001126">
    <property type="entry name" value="PRK00139.1-4"/>
    <property type="match status" value="1"/>
</dbReference>
<keyword evidence="4 13" id="KW-0573">Peptidoglycan synthesis</keyword>
<keyword evidence="19" id="KW-1185">Reference proteome</keyword>
<evidence type="ECO:0000256" key="12">
    <source>
        <dbReference type="ARBA" id="ARBA00081560"/>
    </source>
</evidence>
<proteinExistence type="inferred from homology"/>
<dbReference type="SUPFAM" id="SSF53244">
    <property type="entry name" value="MurD-like peptide ligases, peptide-binding domain"/>
    <property type="match status" value="1"/>
</dbReference>
<comment type="function">
    <text evidence="13">Catalyzes the addition of meso-diaminopimelic acid to the nucleotide precursor UDP-N-acetylmuramoyl-L-alanyl-D-glutamate (UMAG) in the biosynthesis of bacterial cell-wall peptidoglycan.</text>
</comment>
<gene>
    <name evidence="13 18" type="primary">murE</name>
    <name evidence="18" type="ORF">GCM10025791_07910</name>
</gene>
<evidence type="ECO:0000256" key="5">
    <source>
        <dbReference type="ARBA" id="ARBA00023306"/>
    </source>
</evidence>
<dbReference type="SUPFAM" id="SSF63418">
    <property type="entry name" value="MurE/MurF N-terminal domain"/>
    <property type="match status" value="1"/>
</dbReference>
<comment type="subcellular location">
    <subcellularLocation>
        <location evidence="13 14">Cytoplasm</location>
    </subcellularLocation>
</comment>
<accession>A0AAV3TYV4</accession>
<dbReference type="GO" id="GO:0008765">
    <property type="term" value="F:UDP-N-acetylmuramoylalanyl-D-glutamate-2,6-diaminopimelate ligase activity"/>
    <property type="evidence" value="ECO:0007669"/>
    <property type="project" value="UniProtKB-UniRule"/>
</dbReference>
<feature type="binding site" evidence="13">
    <location>
        <position position="192"/>
    </location>
    <ligand>
        <name>UDP-N-acetyl-alpha-D-muramoyl-L-alanyl-D-glutamate</name>
        <dbReference type="ChEBI" id="CHEBI:83900"/>
    </ligand>
</feature>
<dbReference type="InterPro" id="IPR013221">
    <property type="entry name" value="Mur_ligase_cen"/>
</dbReference>
<evidence type="ECO:0000259" key="16">
    <source>
        <dbReference type="Pfam" id="PF02875"/>
    </source>
</evidence>
<feature type="binding site" evidence="13">
    <location>
        <position position="389"/>
    </location>
    <ligand>
        <name>meso-2,6-diaminopimelate</name>
        <dbReference type="ChEBI" id="CHEBI:57791"/>
    </ligand>
</feature>
<feature type="binding site" evidence="13">
    <location>
        <position position="464"/>
    </location>
    <ligand>
        <name>meso-2,6-diaminopimelate</name>
        <dbReference type="ChEBI" id="CHEBI:57791"/>
    </ligand>
</feature>
<evidence type="ECO:0000256" key="6">
    <source>
        <dbReference type="ARBA" id="ARBA00023316"/>
    </source>
</evidence>